<organism evidence="2 3">
    <name type="scientific">Gaopeijia maritima</name>
    <dbReference type="NCBI Taxonomy" id="3119007"/>
    <lineage>
        <taxon>Bacteria</taxon>
        <taxon>Pseudomonadati</taxon>
        <taxon>Gemmatimonadota</taxon>
        <taxon>Longimicrobiia</taxon>
        <taxon>Gaopeijiales</taxon>
        <taxon>Gaopeijiaceae</taxon>
        <taxon>Gaopeijia</taxon>
    </lineage>
</organism>
<dbReference type="Proteomes" id="UP001484239">
    <property type="component" value="Unassembled WGS sequence"/>
</dbReference>
<gene>
    <name evidence="2" type="ORF">WI372_00345</name>
</gene>
<feature type="signal peptide" evidence="1">
    <location>
        <begin position="1"/>
        <end position="17"/>
    </location>
</feature>
<proteinExistence type="predicted"/>
<dbReference type="PROSITE" id="PS51257">
    <property type="entry name" value="PROKAR_LIPOPROTEIN"/>
    <property type="match status" value="1"/>
</dbReference>
<feature type="chain" id="PRO_5047221349" description="DUF4382 domain-containing protein" evidence="1">
    <location>
        <begin position="18"/>
        <end position="331"/>
    </location>
</feature>
<sequence length="331" mass="34218">MKSPVAVLALVGALALAGCDRDAPFGPLPPGEASVAVQAFYEYDRQAGFGGVDQRALGLRFQLTLPGSNTPVAEGAANEMGVVLLDRVPVGTYDLRVDPAFLGDSLVMTEIDTARVTLVPDDVLTLSVGVTPVSGTVAQARSLPEGRRLWVDGIALNGRGASFDQSIHVLGSDSSAVRVNLPTASPGSEGDSVRVLGRTVSNGATRYLADGLVVLVSEALRPVVAHEVEVAEVGDASGGSLDARLVVARDAVVADTLTVPFVGRRVTIQSGDDEFVALLRNQNGFDGPLVPGTPVVAIAGLLVPDPDTPGRWLMVPRSRNDALFGQLPSGG</sequence>
<evidence type="ECO:0000256" key="1">
    <source>
        <dbReference type="SAM" id="SignalP"/>
    </source>
</evidence>
<evidence type="ECO:0008006" key="4">
    <source>
        <dbReference type="Google" id="ProtNLM"/>
    </source>
</evidence>
<keyword evidence="1" id="KW-0732">Signal</keyword>
<accession>A0ABU9E3W7</accession>
<dbReference type="EMBL" id="JBBHLI010000001">
    <property type="protein sequence ID" value="MEK9499425.1"/>
    <property type="molecule type" value="Genomic_DNA"/>
</dbReference>
<comment type="caution">
    <text evidence="2">The sequence shown here is derived from an EMBL/GenBank/DDBJ whole genome shotgun (WGS) entry which is preliminary data.</text>
</comment>
<protein>
    <recommendedName>
        <fullName evidence="4">DUF4382 domain-containing protein</fullName>
    </recommendedName>
</protein>
<name>A0ABU9E3W7_9BACT</name>
<evidence type="ECO:0000313" key="3">
    <source>
        <dbReference type="Proteomes" id="UP001484239"/>
    </source>
</evidence>
<reference evidence="2 3" key="1">
    <citation type="submission" date="2024-02" db="EMBL/GenBank/DDBJ databases">
        <title>A novel Gemmatimonadota bacterium.</title>
        <authorList>
            <person name="Du Z.-J."/>
            <person name="Ye Y.-Q."/>
        </authorList>
    </citation>
    <scope>NUCLEOTIDE SEQUENCE [LARGE SCALE GENOMIC DNA]</scope>
    <source>
        <strain evidence="2 3">DH-20</strain>
    </source>
</reference>
<evidence type="ECO:0000313" key="2">
    <source>
        <dbReference type="EMBL" id="MEK9499425.1"/>
    </source>
</evidence>
<keyword evidence="3" id="KW-1185">Reference proteome</keyword>
<dbReference type="RefSeq" id="WP_405276108.1">
    <property type="nucleotide sequence ID" value="NZ_CP144380.1"/>
</dbReference>